<dbReference type="AlphaFoldDB" id="A0A7S1NYV6"/>
<name>A0A7S1NYV6_9ALVE</name>
<reference evidence="2" key="1">
    <citation type="submission" date="2021-01" db="EMBL/GenBank/DDBJ databases">
        <authorList>
            <person name="Corre E."/>
            <person name="Pelletier E."/>
            <person name="Niang G."/>
            <person name="Scheremetjew M."/>
            <person name="Finn R."/>
            <person name="Kale V."/>
            <person name="Holt S."/>
            <person name="Cochrane G."/>
            <person name="Meng A."/>
            <person name="Brown T."/>
            <person name="Cohen L."/>
        </authorList>
    </citation>
    <scope>NUCLEOTIDE SEQUENCE</scope>
    <source>
        <strain evidence="2">CCMP3346</strain>
    </source>
</reference>
<sequence>MVILNKCDKIIEGPEERKAVRDDPLSIIDHPDIEDKVEEVSETLGVESYNVFPMISRPRSTQLSPAQSLVILRPFAFVMTNLKRCNREKLLDQEAVEYSDGEDIESEDEDDDGVDDTEDDAA</sequence>
<evidence type="ECO:0000313" key="2">
    <source>
        <dbReference type="EMBL" id="CAD9049175.1"/>
    </source>
</evidence>
<accession>A0A7S1NYV6</accession>
<feature type="region of interest" description="Disordered" evidence="1">
    <location>
        <begin position="94"/>
        <end position="122"/>
    </location>
</feature>
<proteinExistence type="predicted"/>
<dbReference type="EMBL" id="HBGB01007441">
    <property type="protein sequence ID" value="CAD9049175.1"/>
    <property type="molecule type" value="Transcribed_RNA"/>
</dbReference>
<evidence type="ECO:0000256" key="1">
    <source>
        <dbReference type="SAM" id="MobiDB-lite"/>
    </source>
</evidence>
<organism evidence="2">
    <name type="scientific">Vitrella brassicaformis</name>
    <dbReference type="NCBI Taxonomy" id="1169539"/>
    <lineage>
        <taxon>Eukaryota</taxon>
        <taxon>Sar</taxon>
        <taxon>Alveolata</taxon>
        <taxon>Colpodellida</taxon>
        <taxon>Vitrellaceae</taxon>
        <taxon>Vitrella</taxon>
    </lineage>
</organism>
<gene>
    <name evidence="2" type="ORF">VBRA1451_LOCUS4234</name>
</gene>
<protein>
    <submittedName>
        <fullName evidence="2">Uncharacterized protein</fullName>
    </submittedName>
</protein>